<protein>
    <submittedName>
        <fullName evidence="1">Uncharacterized protein</fullName>
    </submittedName>
</protein>
<accession>A0A398CPE7</accession>
<gene>
    <name evidence="1" type="ORF">D3H35_23605</name>
</gene>
<keyword evidence="2" id="KW-1185">Reference proteome</keyword>
<evidence type="ECO:0000313" key="1">
    <source>
        <dbReference type="EMBL" id="RIE01361.1"/>
    </source>
</evidence>
<reference evidence="1 2" key="1">
    <citation type="submission" date="2018-09" db="EMBL/GenBank/DDBJ databases">
        <title>Cohnella cavernae sp. nov., isolated from a karst cave.</title>
        <authorList>
            <person name="Zhu H."/>
        </authorList>
    </citation>
    <scope>NUCLEOTIDE SEQUENCE [LARGE SCALE GENOMIC DNA]</scope>
    <source>
        <strain evidence="1 2">K2E09-144</strain>
    </source>
</reference>
<comment type="caution">
    <text evidence="1">The sequence shown here is derived from an EMBL/GenBank/DDBJ whole genome shotgun (WGS) entry which is preliminary data.</text>
</comment>
<dbReference type="Proteomes" id="UP000266340">
    <property type="component" value="Unassembled WGS sequence"/>
</dbReference>
<evidence type="ECO:0000313" key="2">
    <source>
        <dbReference type="Proteomes" id="UP000266340"/>
    </source>
</evidence>
<name>A0A398CPE7_9BACL</name>
<proteinExistence type="predicted"/>
<dbReference type="AlphaFoldDB" id="A0A398CPE7"/>
<dbReference type="EMBL" id="QXJM01000040">
    <property type="protein sequence ID" value="RIE01361.1"/>
    <property type="molecule type" value="Genomic_DNA"/>
</dbReference>
<organism evidence="1 2">
    <name type="scientific">Cohnella faecalis</name>
    <dbReference type="NCBI Taxonomy" id="2315694"/>
    <lineage>
        <taxon>Bacteria</taxon>
        <taxon>Bacillati</taxon>
        <taxon>Bacillota</taxon>
        <taxon>Bacilli</taxon>
        <taxon>Bacillales</taxon>
        <taxon>Paenibacillaceae</taxon>
        <taxon>Cohnella</taxon>
    </lineage>
</organism>
<sequence length="116" mass="12772">MEERLMMGKMKNMKSMKSMKSMKKLMSGRPVMMRLERMALAMLEFWVGLFAGGAWFYSLASHIVRSGRRLLPSGSAGVHVGQAPDGGLPMRRIPVVLRAQPFTAIRKVAGLPAGPP</sequence>